<feature type="transmembrane region" description="Helical" evidence="6">
    <location>
        <begin position="12"/>
        <end position="32"/>
    </location>
</feature>
<keyword evidence="8" id="KW-1185">Reference proteome</keyword>
<evidence type="ECO:0000313" key="8">
    <source>
        <dbReference type="Proteomes" id="UP000198565"/>
    </source>
</evidence>
<comment type="subcellular location">
    <subcellularLocation>
        <location evidence="1">Cell membrane</location>
        <topology evidence="1">Multi-pass membrane protein</topology>
    </subcellularLocation>
</comment>
<dbReference type="RefSeq" id="WP_091483962.1">
    <property type="nucleotide sequence ID" value="NZ_FOTR01000006.1"/>
</dbReference>
<gene>
    <name evidence="7" type="ORF">SAMN04487943_106145</name>
</gene>
<evidence type="ECO:0000256" key="1">
    <source>
        <dbReference type="ARBA" id="ARBA00004651"/>
    </source>
</evidence>
<sequence length="296" mass="33370">MWQNLQIFGFRALWSPYYVLFILSLAALYYLFFINRKDDKKADIKQISFFYSGLILLYIIKGSPVDLLSHIMFTSHMIQMALYYLLFPILIIKGIPVWVWKKVFDSIVIGPILRLLTKPLIALLLFNGLFSIYHIPVVFDYAKANEFAHASITLTLLVAAFIVWWPIFTPIKKMDTMSPLLKLGYIAANGILITPACALIIFATSSIYTTYSATGGWIQALALCVPGDVLSGLSLSGPEMFSPLGILEDQQLGGIVMKITQEIIYGVILARIFFPWFRSGADKIDPLPSNQHTEQI</sequence>
<dbReference type="EMBL" id="FOTR01000006">
    <property type="protein sequence ID" value="SFM00516.1"/>
    <property type="molecule type" value="Genomic_DNA"/>
</dbReference>
<evidence type="ECO:0000313" key="7">
    <source>
        <dbReference type="EMBL" id="SFM00516.1"/>
    </source>
</evidence>
<evidence type="ECO:0000256" key="6">
    <source>
        <dbReference type="SAM" id="Phobius"/>
    </source>
</evidence>
<feature type="transmembrane region" description="Helical" evidence="6">
    <location>
        <begin position="180"/>
        <end position="203"/>
    </location>
</feature>
<dbReference type="STRING" id="334253.SAMN04487943_106145"/>
<dbReference type="AlphaFoldDB" id="A0A1I4MBF1"/>
<dbReference type="Proteomes" id="UP000198565">
    <property type="component" value="Unassembled WGS sequence"/>
</dbReference>
<feature type="transmembrane region" description="Helical" evidence="6">
    <location>
        <begin position="112"/>
        <end position="135"/>
    </location>
</feature>
<proteinExistence type="predicted"/>
<feature type="transmembrane region" description="Helical" evidence="6">
    <location>
        <begin position="147"/>
        <end position="168"/>
    </location>
</feature>
<keyword evidence="3 6" id="KW-0812">Transmembrane</keyword>
<dbReference type="NCBIfam" id="TIGR02737">
    <property type="entry name" value="caa3_CtaG"/>
    <property type="match status" value="1"/>
</dbReference>
<reference evidence="8" key="1">
    <citation type="submission" date="2016-10" db="EMBL/GenBank/DDBJ databases">
        <authorList>
            <person name="Varghese N."/>
            <person name="Submissions S."/>
        </authorList>
    </citation>
    <scope>NUCLEOTIDE SEQUENCE [LARGE SCALE GENOMIC DNA]</scope>
    <source>
        <strain evidence="8">CGMCC 1.4250</strain>
    </source>
</reference>
<feature type="transmembrane region" description="Helical" evidence="6">
    <location>
        <begin position="44"/>
        <end position="61"/>
    </location>
</feature>
<evidence type="ECO:0000256" key="5">
    <source>
        <dbReference type="ARBA" id="ARBA00023136"/>
    </source>
</evidence>
<keyword evidence="5 6" id="KW-0472">Membrane</keyword>
<dbReference type="InterPro" id="IPR019108">
    <property type="entry name" value="Caa3_assmbl_CtaG-rel"/>
</dbReference>
<feature type="transmembrane region" description="Helical" evidence="6">
    <location>
        <begin position="81"/>
        <end position="100"/>
    </location>
</feature>
<dbReference type="GO" id="GO:0005886">
    <property type="term" value="C:plasma membrane"/>
    <property type="evidence" value="ECO:0007669"/>
    <property type="project" value="UniProtKB-SubCell"/>
</dbReference>
<dbReference type="OrthoDB" id="128422at2"/>
<evidence type="ECO:0000256" key="4">
    <source>
        <dbReference type="ARBA" id="ARBA00022989"/>
    </source>
</evidence>
<keyword evidence="4 6" id="KW-1133">Transmembrane helix</keyword>
<accession>A0A1I4MBF1</accession>
<dbReference type="InterPro" id="IPR014108">
    <property type="entry name" value="Caa3-assmbl_CtaG"/>
</dbReference>
<name>A0A1I4MBF1_9BACI</name>
<protein>
    <submittedName>
        <fullName evidence="7">Putative membrane protein</fullName>
    </submittedName>
</protein>
<evidence type="ECO:0000256" key="2">
    <source>
        <dbReference type="ARBA" id="ARBA00022475"/>
    </source>
</evidence>
<keyword evidence="2" id="KW-1003">Cell membrane</keyword>
<dbReference type="Pfam" id="PF09678">
    <property type="entry name" value="Caa3_CtaG"/>
    <property type="match status" value="1"/>
</dbReference>
<evidence type="ECO:0000256" key="3">
    <source>
        <dbReference type="ARBA" id="ARBA00022692"/>
    </source>
</evidence>
<organism evidence="7 8">
    <name type="scientific">Gracilibacillus orientalis</name>
    <dbReference type="NCBI Taxonomy" id="334253"/>
    <lineage>
        <taxon>Bacteria</taxon>
        <taxon>Bacillati</taxon>
        <taxon>Bacillota</taxon>
        <taxon>Bacilli</taxon>
        <taxon>Bacillales</taxon>
        <taxon>Bacillaceae</taxon>
        <taxon>Gracilibacillus</taxon>
    </lineage>
</organism>